<sequence length="203" mass="21850">MSISPPSDIVLDVVNAAKPAKRAVATERLTQLAQGVRADAVSFSKTLEATATEATATEVTAARSEPAKSFLEAEKRISEFNNDLLVTTRRISESSPDTPLKLAHKKLESVFLQGMINSMLSSQEDKLFGKGIEGGYWKSFMAEAIANQVVKGKGLGIAESFGSKQGAQLPPTASLQPATDTGVDYRHFFQKIFMEELKAPANS</sequence>
<dbReference type="AlphaFoldDB" id="A0A3B0RK07"/>
<dbReference type="EMBL" id="UOEC01000057">
    <property type="protein sequence ID" value="VAV89116.1"/>
    <property type="molecule type" value="Genomic_DNA"/>
</dbReference>
<evidence type="ECO:0000313" key="1">
    <source>
        <dbReference type="EMBL" id="VAV89116.1"/>
    </source>
</evidence>
<proteinExistence type="predicted"/>
<name>A0A3B0RK07_9ZZZZ</name>
<evidence type="ECO:0008006" key="2">
    <source>
        <dbReference type="Google" id="ProtNLM"/>
    </source>
</evidence>
<gene>
    <name evidence="1" type="ORF">MNBD_ALPHA08-1584</name>
</gene>
<protein>
    <recommendedName>
        <fullName evidence="2">Flagellar protein FlgJ N-terminal domain-containing protein</fullName>
    </recommendedName>
</protein>
<reference evidence="1" key="1">
    <citation type="submission" date="2018-06" db="EMBL/GenBank/DDBJ databases">
        <authorList>
            <person name="Zhirakovskaya E."/>
        </authorList>
    </citation>
    <scope>NUCLEOTIDE SEQUENCE</scope>
</reference>
<accession>A0A3B0RK07</accession>
<organism evidence="1">
    <name type="scientific">hydrothermal vent metagenome</name>
    <dbReference type="NCBI Taxonomy" id="652676"/>
    <lineage>
        <taxon>unclassified sequences</taxon>
        <taxon>metagenomes</taxon>
        <taxon>ecological metagenomes</taxon>
    </lineage>
</organism>